<keyword evidence="3 10" id="KW-0132">Cell division</keyword>
<dbReference type="GO" id="GO:0005525">
    <property type="term" value="F:GTP binding"/>
    <property type="evidence" value="ECO:0007669"/>
    <property type="project" value="UniProtKB-UniRule"/>
</dbReference>
<keyword evidence="7 10" id="KW-0342">GTP-binding</keyword>
<evidence type="ECO:0000256" key="1">
    <source>
        <dbReference type="ARBA" id="ARBA00001946"/>
    </source>
</evidence>
<dbReference type="CDD" id="cd01876">
    <property type="entry name" value="YihA_EngB"/>
    <property type="match status" value="1"/>
</dbReference>
<evidence type="ECO:0000256" key="5">
    <source>
        <dbReference type="ARBA" id="ARBA00022741"/>
    </source>
</evidence>
<evidence type="ECO:0000256" key="7">
    <source>
        <dbReference type="ARBA" id="ARBA00023134"/>
    </source>
</evidence>
<keyword evidence="8 10" id="KW-0717">Septation</keyword>
<dbReference type="Gene3D" id="3.40.50.300">
    <property type="entry name" value="P-loop containing nucleotide triphosphate hydrolases"/>
    <property type="match status" value="1"/>
</dbReference>
<dbReference type="Pfam" id="PF01926">
    <property type="entry name" value="MMR_HSR1"/>
    <property type="match status" value="1"/>
</dbReference>
<keyword evidence="4" id="KW-0479">Metal-binding</keyword>
<evidence type="ECO:0000256" key="9">
    <source>
        <dbReference type="ARBA" id="ARBA00023306"/>
    </source>
</evidence>
<gene>
    <name evidence="10" type="primary">engB</name>
    <name evidence="13" type="ORF">LF41_1407</name>
</gene>
<dbReference type="PANTHER" id="PTHR11649">
    <property type="entry name" value="MSS1/TRME-RELATED GTP-BINDING PROTEIN"/>
    <property type="match status" value="1"/>
</dbReference>
<reference evidence="13 14" key="1">
    <citation type="submission" date="2014-09" db="EMBL/GenBank/DDBJ databases">
        <title>Genome sequences of Lysobacter dokdonensis DS-58.</title>
        <authorList>
            <person name="Kim J.F."/>
            <person name="Kwak M.-J."/>
        </authorList>
    </citation>
    <scope>NUCLEOTIDE SEQUENCE [LARGE SCALE GENOMIC DNA]</scope>
    <source>
        <strain evidence="13 14">DS-58</strain>
    </source>
</reference>
<dbReference type="PATRIC" id="fig|1300345.3.peg.2479"/>
<dbReference type="InterPro" id="IPR027417">
    <property type="entry name" value="P-loop_NTPase"/>
</dbReference>
<evidence type="ECO:0000259" key="12">
    <source>
        <dbReference type="PROSITE" id="PS51706"/>
    </source>
</evidence>
<evidence type="ECO:0000256" key="4">
    <source>
        <dbReference type="ARBA" id="ARBA00022723"/>
    </source>
</evidence>
<dbReference type="GO" id="GO:0046872">
    <property type="term" value="F:metal ion binding"/>
    <property type="evidence" value="ECO:0007669"/>
    <property type="project" value="UniProtKB-KW"/>
</dbReference>
<keyword evidence="5 10" id="KW-0547">Nucleotide-binding</keyword>
<dbReference type="AlphaFoldDB" id="A0A0A2WE94"/>
<keyword evidence="9 10" id="KW-0131">Cell cycle</keyword>
<evidence type="ECO:0000313" key="14">
    <source>
        <dbReference type="Proteomes" id="UP000030518"/>
    </source>
</evidence>
<dbReference type="PANTHER" id="PTHR11649:SF13">
    <property type="entry name" value="ENGB-TYPE G DOMAIN-CONTAINING PROTEIN"/>
    <property type="match status" value="1"/>
</dbReference>
<dbReference type="NCBIfam" id="TIGR03598">
    <property type="entry name" value="GTPase_YsxC"/>
    <property type="match status" value="1"/>
</dbReference>
<dbReference type="SUPFAM" id="SSF52540">
    <property type="entry name" value="P-loop containing nucleoside triphosphate hydrolases"/>
    <property type="match status" value="1"/>
</dbReference>
<sequence length="236" mass="26055">MVAHRFSVAKARDYRRRPADRSNRPAAEPGPACDPVAMANPFARARYVLSAHNYRQLPPDQGSEVAFAGRSNAGKSSALNALAQQNALARVSKTPGRTQQLVFFEVQPHRHLVDLPGYGYAKVPKDLQSHWQQFLDGYFSTRDALQGLVVIMDIRHPLKDYDRQMLGYAANRGIPAHAVLTKADKLSRGATANTLQAVRMELSRVFGDTVSVQAFSAESKQGVDELRAVVARWMGV</sequence>
<dbReference type="InterPro" id="IPR006073">
    <property type="entry name" value="GTP-bd"/>
</dbReference>
<dbReference type="GO" id="GO:0005829">
    <property type="term" value="C:cytosol"/>
    <property type="evidence" value="ECO:0007669"/>
    <property type="project" value="TreeGrafter"/>
</dbReference>
<dbReference type="eggNOG" id="COG0218">
    <property type="taxonomic scope" value="Bacteria"/>
</dbReference>
<dbReference type="PROSITE" id="PS51706">
    <property type="entry name" value="G_ENGB"/>
    <property type="match status" value="1"/>
</dbReference>
<comment type="similarity">
    <text evidence="2 10">Belongs to the TRAFAC class TrmE-Era-EngA-EngB-Septin-like GTPase superfamily. EngB GTPase family.</text>
</comment>
<keyword evidence="6" id="KW-0460">Magnesium</keyword>
<name>A0A0A2WE94_9GAMM</name>
<evidence type="ECO:0000256" key="10">
    <source>
        <dbReference type="HAMAP-Rule" id="MF_00321"/>
    </source>
</evidence>
<dbReference type="InterPro" id="IPR030393">
    <property type="entry name" value="G_ENGB_dom"/>
</dbReference>
<dbReference type="FunFam" id="3.40.50.300:FF:000098">
    <property type="entry name" value="Probable GTP-binding protein EngB"/>
    <property type="match status" value="1"/>
</dbReference>
<dbReference type="Proteomes" id="UP000030518">
    <property type="component" value="Unassembled WGS sequence"/>
</dbReference>
<comment type="caution">
    <text evidence="13">The sequence shown here is derived from an EMBL/GenBank/DDBJ whole genome shotgun (WGS) entry which is preliminary data.</text>
</comment>
<accession>A0A0A2WE94</accession>
<dbReference type="InterPro" id="IPR019987">
    <property type="entry name" value="GTP-bd_ribosome_bio_YsxC"/>
</dbReference>
<keyword evidence="14" id="KW-1185">Reference proteome</keyword>
<organism evidence="13 14">
    <name type="scientific">Lysobacter dokdonensis DS-58</name>
    <dbReference type="NCBI Taxonomy" id="1300345"/>
    <lineage>
        <taxon>Bacteria</taxon>
        <taxon>Pseudomonadati</taxon>
        <taxon>Pseudomonadota</taxon>
        <taxon>Gammaproteobacteria</taxon>
        <taxon>Lysobacterales</taxon>
        <taxon>Lysobacteraceae</taxon>
        <taxon>Noviluteimonas</taxon>
    </lineage>
</organism>
<evidence type="ECO:0000256" key="2">
    <source>
        <dbReference type="ARBA" id="ARBA00009638"/>
    </source>
</evidence>
<dbReference type="HAMAP" id="MF_00321">
    <property type="entry name" value="GTPase_EngB"/>
    <property type="match status" value="1"/>
</dbReference>
<dbReference type="EMBL" id="JRKJ01000021">
    <property type="protein sequence ID" value="KGQ18053.1"/>
    <property type="molecule type" value="Genomic_DNA"/>
</dbReference>
<dbReference type="GO" id="GO:0000917">
    <property type="term" value="P:division septum assembly"/>
    <property type="evidence" value="ECO:0007669"/>
    <property type="project" value="UniProtKB-KW"/>
</dbReference>
<evidence type="ECO:0000256" key="6">
    <source>
        <dbReference type="ARBA" id="ARBA00022842"/>
    </source>
</evidence>
<comment type="function">
    <text evidence="10">Necessary for normal cell division and for the maintenance of normal septation.</text>
</comment>
<evidence type="ECO:0000313" key="13">
    <source>
        <dbReference type="EMBL" id="KGQ18053.1"/>
    </source>
</evidence>
<protein>
    <recommendedName>
        <fullName evidence="10">Probable GTP-binding protein EngB</fullName>
    </recommendedName>
</protein>
<comment type="cofactor">
    <cofactor evidence="1">
        <name>Mg(2+)</name>
        <dbReference type="ChEBI" id="CHEBI:18420"/>
    </cofactor>
</comment>
<feature type="domain" description="EngB-type G" evidence="12">
    <location>
        <begin position="61"/>
        <end position="236"/>
    </location>
</feature>
<proteinExistence type="inferred from homology"/>
<evidence type="ECO:0000256" key="3">
    <source>
        <dbReference type="ARBA" id="ARBA00022618"/>
    </source>
</evidence>
<feature type="compositionally biased region" description="Basic and acidic residues" evidence="11">
    <location>
        <begin position="10"/>
        <end position="23"/>
    </location>
</feature>
<evidence type="ECO:0000256" key="8">
    <source>
        <dbReference type="ARBA" id="ARBA00023210"/>
    </source>
</evidence>
<dbReference type="STRING" id="1300345.LF41_1407"/>
<evidence type="ECO:0000256" key="11">
    <source>
        <dbReference type="SAM" id="MobiDB-lite"/>
    </source>
</evidence>
<feature type="region of interest" description="Disordered" evidence="11">
    <location>
        <begin position="1"/>
        <end position="32"/>
    </location>
</feature>